<protein>
    <submittedName>
        <fullName evidence="1">Uncharacterized protein</fullName>
    </submittedName>
</protein>
<proteinExistence type="predicted"/>
<sequence>MIWEHTVVNAPRGRAEDIRCGGTTKGGVLVVDNCDGLGRLPTGQELWRAFSAASGPDRDAAGFGSMLLAAAAGLVDAHRRFAAAHLDTGDRELLNACKDLESHMTTIDRHARDVLSARPVHSAAVTHPENAGSIFSHLAWLYTRSFSAQGYPLGGLRCPERSQLAAGIRKYGALVVELEAGRRRLPVMDG</sequence>
<reference evidence="1 2" key="1">
    <citation type="journal article" date="2016" name="Antonie Van Leeuwenhoek">
        <title>Nocardia donostiensis sp. nov., isolated from human respiratory specimens.</title>
        <authorList>
            <person name="Ercibengoa M."/>
            <person name="Bell M."/>
            <person name="Marimon J.M."/>
            <person name="Humrighouse B."/>
            <person name="Klenk H.P."/>
            <person name="Potter G."/>
            <person name="Perez-Trallero E."/>
        </authorList>
    </citation>
    <scope>NUCLEOTIDE SEQUENCE [LARGE SCALE GENOMIC DNA]</scope>
    <source>
        <strain evidence="1 2">X1655</strain>
    </source>
</reference>
<dbReference type="Proteomes" id="UP000188836">
    <property type="component" value="Unassembled WGS sequence"/>
</dbReference>
<organism evidence="1 2">
    <name type="scientific">Nocardia donostiensis</name>
    <dbReference type="NCBI Taxonomy" id="1538463"/>
    <lineage>
        <taxon>Bacteria</taxon>
        <taxon>Bacillati</taxon>
        <taxon>Actinomycetota</taxon>
        <taxon>Actinomycetes</taxon>
        <taxon>Mycobacteriales</taxon>
        <taxon>Nocardiaceae</taxon>
        <taxon>Nocardia</taxon>
    </lineage>
</organism>
<dbReference type="AlphaFoldDB" id="A0A1V2TGN4"/>
<accession>A0A1V2TGN4</accession>
<keyword evidence="2" id="KW-1185">Reference proteome</keyword>
<evidence type="ECO:0000313" key="2">
    <source>
        <dbReference type="Proteomes" id="UP000188836"/>
    </source>
</evidence>
<dbReference type="EMBL" id="MUMY01000008">
    <property type="protein sequence ID" value="ONM48666.1"/>
    <property type="molecule type" value="Genomic_DNA"/>
</dbReference>
<gene>
    <name evidence="1" type="ORF">B0T46_11555</name>
</gene>
<dbReference type="RefSeq" id="WP_077116578.1">
    <property type="nucleotide sequence ID" value="NZ_LOKT01000002.1"/>
</dbReference>
<comment type="caution">
    <text evidence="1">The sequence shown here is derived from an EMBL/GenBank/DDBJ whole genome shotgun (WGS) entry which is preliminary data.</text>
</comment>
<name>A0A1V2TGN4_9NOCA</name>
<evidence type="ECO:0000313" key="1">
    <source>
        <dbReference type="EMBL" id="ONM48666.1"/>
    </source>
</evidence>